<dbReference type="EMBL" id="QXIS01000017">
    <property type="protein sequence ID" value="RIE06274.1"/>
    <property type="molecule type" value="Genomic_DNA"/>
</dbReference>
<dbReference type="InterPro" id="IPR053199">
    <property type="entry name" value="cDPG_synthetase-like"/>
</dbReference>
<name>A0A398D594_9BACT</name>
<evidence type="ECO:0000313" key="1">
    <source>
        <dbReference type="EMBL" id="RIE06274.1"/>
    </source>
</evidence>
<protein>
    <submittedName>
        <fullName evidence="1">GTPase</fullName>
    </submittedName>
</protein>
<proteinExistence type="predicted"/>
<dbReference type="Gene3D" id="3.40.50.720">
    <property type="entry name" value="NAD(P)-binding Rossmann-like Domain"/>
    <property type="match status" value="1"/>
</dbReference>
<sequence>MKKRVLIMGAAGRDFHNFNVVYRNNPDYDVVAFTATQIPGIDDKKYPVALAGKLYPSGIPIYPESDLDKLIAELNVDEVVFAYSDQPHVNVMHKASQVLADGADFTLLGPKSTEIKSSKPVISICAVRTGSGKSQTSRAVVRALHAAGKKVVSIRHPMPYGDLAAQACERFATYADLDKYKCTIEEREEYEPHIDMGAVIYAGVDYEMIVREAEKEADVIIWDGGNNDFSFYVPDLKITVADPLRAGNELTYYPGETNFRQADVIVINKVDSATPAQLSEVRENMYKVNPKAIMIEAASPVFVQHPDMIRGKRVLVIEDGPTLTHGEMTYGAGYVAAMKYGAAEIVDPHPYAVGSIKATFEKYTQKMSILPAMGYSDEQIEDLRQTIEATPCDVVVMGTPIDLLRVLKLSKPSVRVTYELQEIGSPTIVDVLKKFGFI</sequence>
<dbReference type="SUPFAM" id="SSF52540">
    <property type="entry name" value="P-loop containing nucleoside triphosphate hydrolases"/>
    <property type="match status" value="1"/>
</dbReference>
<dbReference type="OrthoDB" id="9763469at2"/>
<dbReference type="InterPro" id="IPR027417">
    <property type="entry name" value="P-loop_NTPase"/>
</dbReference>
<evidence type="ECO:0000313" key="2">
    <source>
        <dbReference type="Proteomes" id="UP000266328"/>
    </source>
</evidence>
<gene>
    <name evidence="1" type="ORF">SMC7_03145</name>
</gene>
<accession>A0A398D594</accession>
<comment type="caution">
    <text evidence="1">The sequence shown here is derived from an EMBL/GenBank/DDBJ whole genome shotgun (WGS) entry which is preliminary data.</text>
</comment>
<dbReference type="Gene3D" id="3.40.50.300">
    <property type="entry name" value="P-loop containing nucleotide triphosphate hydrolases"/>
    <property type="match status" value="1"/>
</dbReference>
<dbReference type="PANTHER" id="PTHR42869">
    <property type="entry name" value="SLL0572 PROTEIN"/>
    <property type="match status" value="1"/>
</dbReference>
<dbReference type="Proteomes" id="UP000266328">
    <property type="component" value="Unassembled WGS sequence"/>
</dbReference>
<dbReference type="RefSeq" id="WP_119088923.1">
    <property type="nucleotide sequence ID" value="NZ_QXIS01000017.1"/>
</dbReference>
<organism evidence="1 2">
    <name type="scientific">Candidatus Cryosericum terrychapinii</name>
    <dbReference type="NCBI Taxonomy" id="2290919"/>
    <lineage>
        <taxon>Bacteria</taxon>
        <taxon>Pseudomonadati</taxon>
        <taxon>Caldisericota/Cryosericota group</taxon>
        <taxon>Candidatus Cryosericota</taxon>
        <taxon>Candidatus Cryosericia</taxon>
        <taxon>Candidatus Cryosericales</taxon>
        <taxon>Candidatus Cryosericaceae</taxon>
        <taxon>Candidatus Cryosericum</taxon>
    </lineage>
</organism>
<keyword evidence="2" id="KW-1185">Reference proteome</keyword>
<reference evidence="1 2" key="1">
    <citation type="submission" date="2018-09" db="EMBL/GenBank/DDBJ databases">
        <title>Discovery and Ecogenomic Context for Candidatus Cryosericales, a Global Caldiserica Order Active in Thawing Permafrost.</title>
        <authorList>
            <person name="Martinez M.A."/>
            <person name="Woodcroft B.J."/>
            <person name="Ignacio Espinoza J.C."/>
            <person name="Zayed A."/>
            <person name="Singleton C.M."/>
            <person name="Boyd J."/>
            <person name="Li Y.-F."/>
            <person name="Purvine S."/>
            <person name="Maughan H."/>
            <person name="Hodgkins S.B."/>
            <person name="Anderson D."/>
            <person name="Sederholm M."/>
            <person name="Temperton B."/>
            <person name="Saleska S.R."/>
            <person name="Tyson G.W."/>
            <person name="Rich V.I."/>
        </authorList>
    </citation>
    <scope>NUCLEOTIDE SEQUENCE [LARGE SCALE GENOMIC DNA]</scope>
    <source>
        <strain evidence="1 2">SMC7</strain>
    </source>
</reference>
<dbReference type="AlphaFoldDB" id="A0A398D594"/>
<dbReference type="PANTHER" id="PTHR42869:SF1">
    <property type="entry name" value="SLL0572 PROTEIN"/>
    <property type="match status" value="1"/>
</dbReference>